<evidence type="ECO:0000256" key="5">
    <source>
        <dbReference type="ARBA" id="ARBA00022741"/>
    </source>
</evidence>
<dbReference type="Gene3D" id="1.20.5.1930">
    <property type="match status" value="1"/>
</dbReference>
<dbReference type="InterPro" id="IPR003594">
    <property type="entry name" value="HATPase_dom"/>
</dbReference>
<dbReference type="Pfam" id="PF02518">
    <property type="entry name" value="HATPase_c"/>
    <property type="match status" value="1"/>
</dbReference>
<feature type="transmembrane region" description="Helical" evidence="9">
    <location>
        <begin position="199"/>
        <end position="221"/>
    </location>
</feature>
<dbReference type="SUPFAM" id="SSF55874">
    <property type="entry name" value="ATPase domain of HSP90 chaperone/DNA topoisomerase II/histidine kinase"/>
    <property type="match status" value="1"/>
</dbReference>
<keyword evidence="9" id="KW-1133">Transmembrane helix</keyword>
<proteinExistence type="predicted"/>
<dbReference type="InterPro" id="IPR025828">
    <property type="entry name" value="Put_sensor_dom"/>
</dbReference>
<evidence type="ECO:0000313" key="12">
    <source>
        <dbReference type="Proteomes" id="UP001501570"/>
    </source>
</evidence>
<gene>
    <name evidence="11" type="ORF">GCM10023322_05930</name>
</gene>
<accession>A0ABP9RIW4</accession>
<comment type="catalytic activity">
    <reaction evidence="1">
        <text>ATP + protein L-histidine = ADP + protein N-phospho-L-histidine.</text>
        <dbReference type="EC" id="2.7.13.3"/>
    </reaction>
</comment>
<dbReference type="EMBL" id="BAABJQ010000002">
    <property type="protein sequence ID" value="GAA5178535.1"/>
    <property type="molecule type" value="Genomic_DNA"/>
</dbReference>
<keyword evidence="8" id="KW-0902">Two-component regulatory system</keyword>
<dbReference type="Pfam" id="PF07730">
    <property type="entry name" value="HisKA_3"/>
    <property type="match status" value="1"/>
</dbReference>
<dbReference type="PANTHER" id="PTHR24421">
    <property type="entry name" value="NITRATE/NITRITE SENSOR PROTEIN NARX-RELATED"/>
    <property type="match status" value="1"/>
</dbReference>
<evidence type="ECO:0000256" key="2">
    <source>
        <dbReference type="ARBA" id="ARBA00012438"/>
    </source>
</evidence>
<keyword evidence="9" id="KW-0812">Transmembrane</keyword>
<dbReference type="RefSeq" id="WP_345625828.1">
    <property type="nucleotide sequence ID" value="NZ_BAABJQ010000002.1"/>
</dbReference>
<evidence type="ECO:0000313" key="11">
    <source>
        <dbReference type="EMBL" id="GAA5178535.1"/>
    </source>
</evidence>
<keyword evidence="4" id="KW-0808">Transferase</keyword>
<feature type="transmembrane region" description="Helical" evidence="9">
    <location>
        <begin position="152"/>
        <end position="179"/>
    </location>
</feature>
<keyword evidence="12" id="KW-1185">Reference proteome</keyword>
<evidence type="ECO:0000256" key="8">
    <source>
        <dbReference type="ARBA" id="ARBA00023012"/>
    </source>
</evidence>
<dbReference type="InterPro" id="IPR011712">
    <property type="entry name" value="Sig_transdc_His_kin_sub3_dim/P"/>
</dbReference>
<evidence type="ECO:0000256" key="1">
    <source>
        <dbReference type="ARBA" id="ARBA00000085"/>
    </source>
</evidence>
<protein>
    <recommendedName>
        <fullName evidence="2">histidine kinase</fullName>
        <ecNumber evidence="2">2.7.13.3</ecNumber>
    </recommendedName>
</protein>
<name>A0ABP9RIW4_9ACTN</name>
<keyword evidence="3" id="KW-0597">Phosphoprotein</keyword>
<dbReference type="Proteomes" id="UP001501570">
    <property type="component" value="Unassembled WGS sequence"/>
</dbReference>
<reference evidence="12" key="1">
    <citation type="journal article" date="2019" name="Int. J. Syst. Evol. Microbiol.">
        <title>The Global Catalogue of Microorganisms (GCM) 10K type strain sequencing project: providing services to taxonomists for standard genome sequencing and annotation.</title>
        <authorList>
            <consortium name="The Broad Institute Genomics Platform"/>
            <consortium name="The Broad Institute Genome Sequencing Center for Infectious Disease"/>
            <person name="Wu L."/>
            <person name="Ma J."/>
        </authorList>
    </citation>
    <scope>NUCLEOTIDE SEQUENCE [LARGE SCALE GENOMIC DNA]</scope>
    <source>
        <strain evidence="12">JCM 18304</strain>
    </source>
</reference>
<evidence type="ECO:0000256" key="7">
    <source>
        <dbReference type="ARBA" id="ARBA00022840"/>
    </source>
</evidence>
<feature type="domain" description="Histidine kinase/HSP90-like ATPase" evidence="10">
    <location>
        <begin position="367"/>
        <end position="457"/>
    </location>
</feature>
<keyword evidence="7" id="KW-0067">ATP-binding</keyword>
<keyword evidence="5" id="KW-0547">Nucleotide-binding</keyword>
<evidence type="ECO:0000256" key="6">
    <source>
        <dbReference type="ARBA" id="ARBA00022777"/>
    </source>
</evidence>
<dbReference type="Gene3D" id="3.30.565.10">
    <property type="entry name" value="Histidine kinase-like ATPase, C-terminal domain"/>
    <property type="match status" value="1"/>
</dbReference>
<evidence type="ECO:0000259" key="10">
    <source>
        <dbReference type="SMART" id="SM00387"/>
    </source>
</evidence>
<evidence type="ECO:0000256" key="9">
    <source>
        <dbReference type="SAM" id="Phobius"/>
    </source>
</evidence>
<dbReference type="InterPro" id="IPR050482">
    <property type="entry name" value="Sensor_HK_TwoCompSys"/>
</dbReference>
<keyword evidence="6" id="KW-0418">Kinase</keyword>
<sequence>MTDGTGGGPGIRRLPSRLAAPAEGLSLVGTAIVGWVAVLAVAGAAILIPVGAGVPWFPAAATWLRSLANRSRARADLWFAAAAPNGVAAPEQAAPEQAAPEQAVLGELRQLPPWVARRDGFVGRLLLCRTILTDPAFRAEVLWATIDPLSGAVLAIVPFGLILYGVFGALAQPFLWATIHAFADGNYYAFIHVDSWTNAILAIPLGLAFLALGVWSGPWWLRCHARLTRRLLGAGRAQLARERVELTRRVEQLDGIRTEVTDASAAELRRIERDLHDGAQARLVAMGMSLDAAERQLERDPDSARALLLQARQASSAALADLRDLVRGIHPPVLADRGLPDAVRALALDMVPDVTVDAAIPARLSPPTEAAAYFAVNEVLTNAAKHSGAKRIDVDLRYDAGRLRIEVTDDGSGGADPARGSGLRGIIRRLAAFDGTLALDSPPGGPTTVRMEIPCALSSPKTSSS</sequence>
<organism evidence="11 12">
    <name type="scientific">Rugosimonospora acidiphila</name>
    <dbReference type="NCBI Taxonomy" id="556531"/>
    <lineage>
        <taxon>Bacteria</taxon>
        <taxon>Bacillati</taxon>
        <taxon>Actinomycetota</taxon>
        <taxon>Actinomycetes</taxon>
        <taxon>Micromonosporales</taxon>
        <taxon>Micromonosporaceae</taxon>
        <taxon>Rugosimonospora</taxon>
    </lineage>
</organism>
<evidence type="ECO:0000256" key="4">
    <source>
        <dbReference type="ARBA" id="ARBA00022679"/>
    </source>
</evidence>
<comment type="caution">
    <text evidence="11">The sequence shown here is derived from an EMBL/GenBank/DDBJ whole genome shotgun (WGS) entry which is preliminary data.</text>
</comment>
<keyword evidence="9" id="KW-0472">Membrane</keyword>
<dbReference type="Pfam" id="PF13796">
    <property type="entry name" value="Sensor"/>
    <property type="match status" value="1"/>
</dbReference>
<feature type="transmembrane region" description="Helical" evidence="9">
    <location>
        <begin position="32"/>
        <end position="64"/>
    </location>
</feature>
<dbReference type="SMART" id="SM00387">
    <property type="entry name" value="HATPase_c"/>
    <property type="match status" value="1"/>
</dbReference>
<dbReference type="InterPro" id="IPR036890">
    <property type="entry name" value="HATPase_C_sf"/>
</dbReference>
<dbReference type="CDD" id="cd16917">
    <property type="entry name" value="HATPase_UhpB-NarQ-NarX-like"/>
    <property type="match status" value="1"/>
</dbReference>
<dbReference type="PANTHER" id="PTHR24421:SF10">
    <property type="entry name" value="NITRATE_NITRITE SENSOR PROTEIN NARQ"/>
    <property type="match status" value="1"/>
</dbReference>
<dbReference type="EC" id="2.7.13.3" evidence="2"/>
<evidence type="ECO:0000256" key="3">
    <source>
        <dbReference type="ARBA" id="ARBA00022553"/>
    </source>
</evidence>